<dbReference type="Gene3D" id="3.90.550.10">
    <property type="entry name" value="Spore Coat Polysaccharide Biosynthesis Protein SpsA, Chain A"/>
    <property type="match status" value="1"/>
</dbReference>
<evidence type="ECO:0000313" key="15">
    <source>
        <dbReference type="EMBL" id="KAK5109198.1"/>
    </source>
</evidence>
<feature type="region of interest" description="Disordered" evidence="14">
    <location>
        <begin position="259"/>
        <end position="324"/>
    </location>
</feature>
<evidence type="ECO:0000256" key="4">
    <source>
        <dbReference type="ARBA" id="ARBA00022679"/>
    </source>
</evidence>
<feature type="compositionally biased region" description="Basic and acidic residues" evidence="14">
    <location>
        <begin position="260"/>
        <end position="275"/>
    </location>
</feature>
<dbReference type="GO" id="GO:0005737">
    <property type="term" value="C:cytoplasm"/>
    <property type="evidence" value="ECO:0007669"/>
    <property type="project" value="UniProtKB-SubCell"/>
</dbReference>
<dbReference type="PANTHER" id="PTHR11183">
    <property type="entry name" value="GLYCOGENIN SUBFAMILY MEMBER"/>
    <property type="match status" value="1"/>
</dbReference>
<comment type="function">
    <text evidence="13">Self-glucosylating initiator of glycogen synthesis. It catalyzes the formation of a short alpha (1,4)-glucosyl chain covalently attached via a glucose 1-O-tyrosyl linkage to internal tyrosine residues and these chains act as primers for the elongation reaction catalyzed by glycogen synthase.</text>
</comment>
<comment type="similarity">
    <text evidence="9">Belongs to the glycosyltransferase 8 family. Glycogenin subfamily.</text>
</comment>
<keyword evidence="3" id="KW-0963">Cytoplasm</keyword>
<evidence type="ECO:0000256" key="11">
    <source>
        <dbReference type="ARBA" id="ARBA00050886"/>
    </source>
</evidence>
<dbReference type="CDD" id="cd02537">
    <property type="entry name" value="GT8_Glycogenin"/>
    <property type="match status" value="1"/>
</dbReference>
<keyword evidence="8" id="KW-0464">Manganese</keyword>
<organism evidence="15 16">
    <name type="scientific">Meristemomyces frigidus</name>
    <dbReference type="NCBI Taxonomy" id="1508187"/>
    <lineage>
        <taxon>Eukaryota</taxon>
        <taxon>Fungi</taxon>
        <taxon>Dikarya</taxon>
        <taxon>Ascomycota</taxon>
        <taxon>Pezizomycotina</taxon>
        <taxon>Dothideomycetes</taxon>
        <taxon>Dothideomycetidae</taxon>
        <taxon>Mycosphaerellales</taxon>
        <taxon>Teratosphaeriaceae</taxon>
        <taxon>Meristemomyces</taxon>
    </lineage>
</organism>
<feature type="compositionally biased region" description="Polar residues" evidence="14">
    <location>
        <begin position="659"/>
        <end position="700"/>
    </location>
</feature>
<keyword evidence="6" id="KW-0320">Glycogen biosynthesis</keyword>
<evidence type="ECO:0000256" key="7">
    <source>
        <dbReference type="ARBA" id="ARBA00023180"/>
    </source>
</evidence>
<evidence type="ECO:0000256" key="1">
    <source>
        <dbReference type="ARBA" id="ARBA00001936"/>
    </source>
</evidence>
<evidence type="ECO:0000256" key="12">
    <source>
        <dbReference type="ARBA" id="ARBA00052293"/>
    </source>
</evidence>
<sequence length="725" mass="80612">MAVGEDVYCTLVMTDSYLPGAAVLAHSLRDAGTTHKLACLVTTDSLSYTTLTELRTLYNYVIPVERIGNSSPANLYLMNRPDLLYAFTKINLWQLEQFRKVVYVDADVVALRAPDELFALEDNFAAAPDVGWPDIFNTGVMALTPHMGDYNALRGLAEAGDSFDGADQGLLNQYYEHRPWKRLSFTYNCTPSASYQYEPAYRYFKREISMVHFIGSEKPWQQDRGGKKGGTGVYRELLSRWWAVWDRQLHVSTQEYVNTGRREPAAKETVKKGDEPEYSATGYPLDYQPTQDAAIPKATTAAEKHPHQADIDAMTTQQPRQRKFSDPYLNWDATRAAPPSSGKPEAANFPSHIYEFSSDTQQFRPPAAYPEPPRDMWYQVPVEKRGQPLPKIFPWEEREAQAQPTRVWVGEEEKEKELEAFGAADEFTVMADDDKDMVEPQTPVIKIDGAPWAAGGLGGVNNMKNAWDEVSGIDDYVRALTRFQKTRGNVQILSPSHHPDDAITASQPSSDAHHSSSRGFGDQSVFSPTTDSSQMPEAAMPGSEDLIERVRERRESLLLTDFPSAVERPSLPVTPAPRRRPTFWGADHEEGEDLGLPAADGVPGQEEWDPDHQLEELRRHSLIGPSDLKLPQREMPKRGRVASAVEVIPEHPPDLNPPQAVQSSTPSVSFSTPDFQPSNSAAPTGSIGSVFETLSQSRVGSTPALAVEEGPFSPLQMDRGEARSS</sequence>
<dbReference type="EC" id="2.4.1.186" evidence="10"/>
<name>A0AAN7YMF8_9PEZI</name>
<evidence type="ECO:0000256" key="5">
    <source>
        <dbReference type="ARBA" id="ARBA00022723"/>
    </source>
</evidence>
<evidence type="ECO:0000256" key="8">
    <source>
        <dbReference type="ARBA" id="ARBA00023211"/>
    </source>
</evidence>
<comment type="catalytic activity">
    <reaction evidence="12">
        <text>L-tyrosyl-[glycogenin] + UDP-alpha-D-glucose = alpha-D-glucosyl-L-tyrosyl-[glycogenin] + UDP + H(+)</text>
        <dbReference type="Rhea" id="RHEA:23360"/>
        <dbReference type="Rhea" id="RHEA-COMP:14604"/>
        <dbReference type="Rhea" id="RHEA-COMP:14605"/>
        <dbReference type="ChEBI" id="CHEBI:15378"/>
        <dbReference type="ChEBI" id="CHEBI:46858"/>
        <dbReference type="ChEBI" id="CHEBI:58223"/>
        <dbReference type="ChEBI" id="CHEBI:58885"/>
        <dbReference type="ChEBI" id="CHEBI:140573"/>
        <dbReference type="EC" id="2.4.1.186"/>
    </reaction>
</comment>
<dbReference type="AlphaFoldDB" id="A0AAN7YMF8"/>
<comment type="catalytic activity">
    <reaction evidence="11">
        <text>[1,4-alpha-D-glucosyl](n)-L-tyrosyl-[glycogenin] + UDP-alpha-D-glucose = [1,4-alpha-D-glucosyl](n+1)-L-tyrosyl-[glycogenin] + UDP + H(+)</text>
        <dbReference type="Rhea" id="RHEA:56560"/>
        <dbReference type="Rhea" id="RHEA-COMP:14606"/>
        <dbReference type="Rhea" id="RHEA-COMP:14607"/>
        <dbReference type="ChEBI" id="CHEBI:15378"/>
        <dbReference type="ChEBI" id="CHEBI:58223"/>
        <dbReference type="ChEBI" id="CHEBI:58885"/>
        <dbReference type="ChEBI" id="CHEBI:140574"/>
        <dbReference type="EC" id="2.4.1.186"/>
    </reaction>
</comment>
<evidence type="ECO:0000256" key="14">
    <source>
        <dbReference type="SAM" id="MobiDB-lite"/>
    </source>
</evidence>
<keyword evidence="5" id="KW-0479">Metal-binding</keyword>
<evidence type="ECO:0000313" key="16">
    <source>
        <dbReference type="Proteomes" id="UP001310890"/>
    </source>
</evidence>
<comment type="subcellular location">
    <subcellularLocation>
        <location evidence="2">Cytoplasm</location>
    </subcellularLocation>
</comment>
<accession>A0AAN7YMF8</accession>
<gene>
    <name evidence="15" type="ORF">LTR62_007283</name>
</gene>
<reference evidence="15" key="1">
    <citation type="submission" date="2023-08" db="EMBL/GenBank/DDBJ databases">
        <title>Black Yeasts Isolated from many extreme environments.</title>
        <authorList>
            <person name="Coleine C."/>
            <person name="Stajich J.E."/>
            <person name="Selbmann L."/>
        </authorList>
    </citation>
    <scope>NUCLEOTIDE SEQUENCE</scope>
    <source>
        <strain evidence="15">CCFEE 5401</strain>
    </source>
</reference>
<protein>
    <recommendedName>
        <fullName evidence="10">glycogenin glucosyltransferase</fullName>
        <ecNumber evidence="10">2.4.1.186</ecNumber>
    </recommendedName>
</protein>
<comment type="caution">
    <text evidence="15">The sequence shown here is derived from an EMBL/GenBank/DDBJ whole genome shotgun (WGS) entry which is preliminary data.</text>
</comment>
<dbReference type="FunFam" id="3.90.550.10:FF:000092">
    <property type="entry name" value="Glycogenin 2"/>
    <property type="match status" value="1"/>
</dbReference>
<evidence type="ECO:0000256" key="6">
    <source>
        <dbReference type="ARBA" id="ARBA00023056"/>
    </source>
</evidence>
<feature type="region of interest" description="Disordered" evidence="14">
    <location>
        <begin position="567"/>
        <end position="725"/>
    </location>
</feature>
<proteinExistence type="inferred from homology"/>
<dbReference type="GO" id="GO:0005978">
    <property type="term" value="P:glycogen biosynthetic process"/>
    <property type="evidence" value="ECO:0007669"/>
    <property type="project" value="UniProtKB-KW"/>
</dbReference>
<dbReference type="SUPFAM" id="SSF53448">
    <property type="entry name" value="Nucleotide-diphospho-sugar transferases"/>
    <property type="match status" value="1"/>
</dbReference>
<dbReference type="GO" id="GO:0046872">
    <property type="term" value="F:metal ion binding"/>
    <property type="evidence" value="ECO:0007669"/>
    <property type="project" value="UniProtKB-KW"/>
</dbReference>
<dbReference type="InterPro" id="IPR050587">
    <property type="entry name" value="GNT1/Glycosyltrans_8"/>
</dbReference>
<evidence type="ECO:0000256" key="9">
    <source>
        <dbReference type="ARBA" id="ARBA00038162"/>
    </source>
</evidence>
<dbReference type="InterPro" id="IPR002495">
    <property type="entry name" value="Glyco_trans_8"/>
</dbReference>
<dbReference type="Proteomes" id="UP001310890">
    <property type="component" value="Unassembled WGS sequence"/>
</dbReference>
<feature type="region of interest" description="Disordered" evidence="14">
    <location>
        <begin position="490"/>
        <end position="543"/>
    </location>
</feature>
<evidence type="ECO:0000256" key="10">
    <source>
        <dbReference type="ARBA" id="ARBA00038934"/>
    </source>
</evidence>
<feature type="compositionally biased region" description="Polar residues" evidence="14">
    <location>
        <begin position="524"/>
        <end position="535"/>
    </location>
</feature>
<dbReference type="Pfam" id="PF01501">
    <property type="entry name" value="Glyco_transf_8"/>
    <property type="match status" value="1"/>
</dbReference>
<feature type="compositionally biased region" description="Basic and acidic residues" evidence="14">
    <location>
        <begin position="610"/>
        <end position="619"/>
    </location>
</feature>
<evidence type="ECO:0000256" key="2">
    <source>
        <dbReference type="ARBA" id="ARBA00004496"/>
    </source>
</evidence>
<dbReference type="EMBL" id="JAVRRL010000069">
    <property type="protein sequence ID" value="KAK5109198.1"/>
    <property type="molecule type" value="Genomic_DNA"/>
</dbReference>
<dbReference type="GO" id="GO:0008466">
    <property type="term" value="F:glycogenin glucosyltransferase activity"/>
    <property type="evidence" value="ECO:0007669"/>
    <property type="project" value="UniProtKB-EC"/>
</dbReference>
<dbReference type="InterPro" id="IPR029044">
    <property type="entry name" value="Nucleotide-diphossugar_trans"/>
</dbReference>
<comment type="cofactor">
    <cofactor evidence="1">
        <name>Mn(2+)</name>
        <dbReference type="ChEBI" id="CHEBI:29035"/>
    </cofactor>
</comment>
<keyword evidence="4" id="KW-0808">Transferase</keyword>
<keyword evidence="7" id="KW-0325">Glycoprotein</keyword>
<evidence type="ECO:0000256" key="13">
    <source>
        <dbReference type="ARBA" id="ARBA00057883"/>
    </source>
</evidence>
<evidence type="ECO:0000256" key="3">
    <source>
        <dbReference type="ARBA" id="ARBA00022490"/>
    </source>
</evidence>